<feature type="transmembrane region" description="Helical" evidence="8">
    <location>
        <begin position="834"/>
        <end position="853"/>
    </location>
</feature>
<evidence type="ECO:0000256" key="9">
    <source>
        <dbReference type="SAM" id="SignalP"/>
    </source>
</evidence>
<keyword evidence="9" id="KW-0732">Signal</keyword>
<dbReference type="GO" id="GO:0140359">
    <property type="term" value="F:ABC-type transporter activity"/>
    <property type="evidence" value="ECO:0007669"/>
    <property type="project" value="InterPro"/>
</dbReference>
<name>A0A9Q3H1B3_9BASI</name>
<dbReference type="GO" id="GO:0016020">
    <property type="term" value="C:membrane"/>
    <property type="evidence" value="ECO:0007669"/>
    <property type="project" value="UniProtKB-SubCell"/>
</dbReference>
<dbReference type="SUPFAM" id="SSF52540">
    <property type="entry name" value="P-loop containing nucleoside triphosphate hydrolases"/>
    <property type="match status" value="1"/>
</dbReference>
<reference evidence="11" key="1">
    <citation type="submission" date="2021-03" db="EMBL/GenBank/DDBJ databases">
        <title>Draft genome sequence of rust myrtle Austropuccinia psidii MF-1, a brazilian biotype.</title>
        <authorList>
            <person name="Quecine M.C."/>
            <person name="Pachon D.M.R."/>
            <person name="Bonatelli M.L."/>
            <person name="Correr F.H."/>
            <person name="Franceschini L.M."/>
            <person name="Leite T.F."/>
            <person name="Margarido G.R.A."/>
            <person name="Almeida C.A."/>
            <person name="Ferrarezi J.A."/>
            <person name="Labate C.A."/>
        </authorList>
    </citation>
    <scope>NUCLEOTIDE SEQUENCE</scope>
    <source>
        <strain evidence="11">MF-1</strain>
    </source>
</reference>
<feature type="domain" description="ABC transporter" evidence="10">
    <location>
        <begin position="394"/>
        <end position="636"/>
    </location>
</feature>
<dbReference type="OrthoDB" id="66620at2759"/>
<keyword evidence="3 8" id="KW-0812">Transmembrane</keyword>
<evidence type="ECO:0000256" key="1">
    <source>
        <dbReference type="ARBA" id="ARBA00004141"/>
    </source>
</evidence>
<comment type="subcellular location">
    <subcellularLocation>
        <location evidence="1">Membrane</location>
        <topology evidence="1">Multi-pass membrane protein</topology>
    </subcellularLocation>
</comment>
<feature type="signal peptide" evidence="9">
    <location>
        <begin position="1"/>
        <end position="20"/>
    </location>
</feature>
<dbReference type="InterPro" id="IPR017871">
    <property type="entry name" value="ABC_transporter-like_CS"/>
</dbReference>
<proteinExistence type="predicted"/>
<feature type="transmembrane region" description="Helical" evidence="8">
    <location>
        <begin position="950"/>
        <end position="969"/>
    </location>
</feature>
<protein>
    <recommendedName>
        <fullName evidence="10">ABC transporter domain-containing protein</fullName>
    </recommendedName>
</protein>
<feature type="transmembrane region" description="Helical" evidence="8">
    <location>
        <begin position="753"/>
        <end position="774"/>
    </location>
</feature>
<evidence type="ECO:0000256" key="7">
    <source>
        <dbReference type="ARBA" id="ARBA00023136"/>
    </source>
</evidence>
<feature type="transmembrane region" description="Helical" evidence="8">
    <location>
        <begin position="320"/>
        <end position="342"/>
    </location>
</feature>
<organism evidence="11 12">
    <name type="scientific">Austropuccinia psidii MF-1</name>
    <dbReference type="NCBI Taxonomy" id="1389203"/>
    <lineage>
        <taxon>Eukaryota</taxon>
        <taxon>Fungi</taxon>
        <taxon>Dikarya</taxon>
        <taxon>Basidiomycota</taxon>
        <taxon>Pucciniomycotina</taxon>
        <taxon>Pucciniomycetes</taxon>
        <taxon>Pucciniales</taxon>
        <taxon>Sphaerophragmiaceae</taxon>
        <taxon>Austropuccinia</taxon>
    </lineage>
</organism>
<keyword evidence="2" id="KW-0813">Transport</keyword>
<keyword evidence="12" id="KW-1185">Reference proteome</keyword>
<evidence type="ECO:0000256" key="6">
    <source>
        <dbReference type="ARBA" id="ARBA00022989"/>
    </source>
</evidence>
<dbReference type="Pfam" id="PF19055">
    <property type="entry name" value="ABC2_membrane_7"/>
    <property type="match status" value="1"/>
</dbReference>
<evidence type="ECO:0000259" key="10">
    <source>
        <dbReference type="PROSITE" id="PS50893"/>
    </source>
</evidence>
<evidence type="ECO:0000313" key="12">
    <source>
        <dbReference type="Proteomes" id="UP000765509"/>
    </source>
</evidence>
<feature type="transmembrane region" description="Helical" evidence="8">
    <location>
        <begin position="719"/>
        <end position="741"/>
    </location>
</feature>
<dbReference type="InterPro" id="IPR050352">
    <property type="entry name" value="ABCG_transporters"/>
</dbReference>
<dbReference type="PROSITE" id="PS00211">
    <property type="entry name" value="ABC_TRANSPORTER_1"/>
    <property type="match status" value="1"/>
</dbReference>
<dbReference type="PANTHER" id="PTHR48041:SF139">
    <property type="entry name" value="PROTEIN SCARLET"/>
    <property type="match status" value="1"/>
</dbReference>
<dbReference type="AlphaFoldDB" id="A0A9Q3H1B3"/>
<keyword evidence="7 8" id="KW-0472">Membrane</keyword>
<evidence type="ECO:0000256" key="4">
    <source>
        <dbReference type="ARBA" id="ARBA00022741"/>
    </source>
</evidence>
<keyword evidence="4" id="KW-0547">Nucleotide-binding</keyword>
<dbReference type="SMART" id="SM00382">
    <property type="entry name" value="AAA"/>
    <property type="match status" value="1"/>
</dbReference>
<dbReference type="GO" id="GO:0005524">
    <property type="term" value="F:ATP binding"/>
    <property type="evidence" value="ECO:0007669"/>
    <property type="project" value="UniProtKB-KW"/>
</dbReference>
<keyword evidence="6 8" id="KW-1133">Transmembrane helix</keyword>
<dbReference type="Proteomes" id="UP000765509">
    <property type="component" value="Unassembled WGS sequence"/>
</dbReference>
<dbReference type="InterPro" id="IPR027417">
    <property type="entry name" value="P-loop_NTPase"/>
</dbReference>
<evidence type="ECO:0000256" key="3">
    <source>
        <dbReference type="ARBA" id="ARBA00022692"/>
    </source>
</evidence>
<sequence>MKSKLFSFFSHLVLIAEFRSQEICSKNPVSPCQCDPGLGNPPICDRLSCGNLFQNATTRTNFNLSLAAPGNIDKGCYQQCSSGFTGINCNICQNDSICQAAFSNQSSTPALLSPASTISSSLICSQDKIPYTANFGQCSLNNQIIQNLLPGSLIVSIQQYPDPSSAPLPNLGLKDFPANSTTLQLFYSQNSSIPLIQQFTCIAQNCSQKIQNNIHSTTCPNIKCNCIPGTTLCGNGPFDLSSPLNSLNGLVQFICPLNNSSSNSNSCSVIIDPLKNLLGPQGLSLSNCQFAECIQKSLADSKRLNLVENLQSNHLNLTTILALIILALILITLISLISLGFYHQLQAKKLNHHSHHLNQSPAKVQWLNLSYSLNIKSNSKFKSFLHFITQKLHLNLFNQFNNQIHHQILHSLSGSVNPASMMAILGPSGAGKSTLLDILAGQHKSGSISGTRHLSVDNDSINPIIIGFVHQSDILPATSTVREALTFSAKLKLPESFSTDSINKLVSDLIELLNLSQVANSKIGNDEIRGLSGGERRRLSIGLELISKPSVIFLDEPTSGLDSVSAVKIIKLLKDLTSSSHQHHGTTVICSIHQPNSQIYHEFDYICLLASGGRQVYCGPTSDALPFLQSHGLECPTGFNPADFLLQVASDLPISLQSNDNYEKQVKFNSKDKDPLANLSSLQNQISISTSTKPIATKLTQFQVICQREWQSLKRDTSLFWLHNATAVLVGIFVGTLYFQVNTTISGFQNRVGSLFFLGAIIVFSSLSALTNFVSVRVLFMRERAANLYASEIWLLARACFDIIPLRVLPCIIMCTIAYLMVGLKNDSIHYFKFLLIVIELALVQTIFHLWLAASMRNSAKAILISSFVNLCQLAFAGFFANLASISKAISWIQFIIPLKYSLEAMSVNEVGDGLMIDDTVQGVKLKVSALLIMKMLFGFKENAYWRDSIILFVMCIFFLACLIITVHCKLRQIH</sequence>
<dbReference type="PROSITE" id="PS50893">
    <property type="entry name" value="ABC_TRANSPORTER_2"/>
    <property type="match status" value="1"/>
</dbReference>
<dbReference type="Pfam" id="PF01061">
    <property type="entry name" value="ABC2_membrane"/>
    <property type="match status" value="1"/>
</dbReference>
<dbReference type="InterPro" id="IPR003439">
    <property type="entry name" value="ABC_transporter-like_ATP-bd"/>
</dbReference>
<dbReference type="InterPro" id="IPR003593">
    <property type="entry name" value="AAA+_ATPase"/>
</dbReference>
<dbReference type="PANTHER" id="PTHR48041">
    <property type="entry name" value="ABC TRANSPORTER G FAMILY MEMBER 28"/>
    <property type="match status" value="1"/>
</dbReference>
<accession>A0A9Q3H1B3</accession>
<dbReference type="EMBL" id="AVOT02008364">
    <property type="protein sequence ID" value="MBW0485875.1"/>
    <property type="molecule type" value="Genomic_DNA"/>
</dbReference>
<dbReference type="InterPro" id="IPR013525">
    <property type="entry name" value="ABC2_TM"/>
</dbReference>
<feature type="transmembrane region" description="Helical" evidence="8">
    <location>
        <begin position="874"/>
        <end position="897"/>
    </location>
</feature>
<feature type="transmembrane region" description="Helical" evidence="8">
    <location>
        <begin position="795"/>
        <end position="822"/>
    </location>
</feature>
<evidence type="ECO:0000256" key="5">
    <source>
        <dbReference type="ARBA" id="ARBA00022840"/>
    </source>
</evidence>
<dbReference type="InterPro" id="IPR043926">
    <property type="entry name" value="ABCG_dom"/>
</dbReference>
<dbReference type="Pfam" id="PF00005">
    <property type="entry name" value="ABC_tran"/>
    <property type="match status" value="1"/>
</dbReference>
<comment type="caution">
    <text evidence="11">The sequence shown here is derived from an EMBL/GenBank/DDBJ whole genome shotgun (WGS) entry which is preliminary data.</text>
</comment>
<gene>
    <name evidence="11" type="ORF">O181_025590</name>
</gene>
<keyword evidence="5" id="KW-0067">ATP-binding</keyword>
<evidence type="ECO:0000313" key="11">
    <source>
        <dbReference type="EMBL" id="MBW0485875.1"/>
    </source>
</evidence>
<feature type="chain" id="PRO_5040515304" description="ABC transporter domain-containing protein" evidence="9">
    <location>
        <begin position="21"/>
        <end position="975"/>
    </location>
</feature>
<dbReference type="GO" id="GO:0016887">
    <property type="term" value="F:ATP hydrolysis activity"/>
    <property type="evidence" value="ECO:0007669"/>
    <property type="project" value="InterPro"/>
</dbReference>
<evidence type="ECO:0000256" key="2">
    <source>
        <dbReference type="ARBA" id="ARBA00022448"/>
    </source>
</evidence>
<dbReference type="Gene3D" id="3.40.50.300">
    <property type="entry name" value="P-loop containing nucleotide triphosphate hydrolases"/>
    <property type="match status" value="1"/>
</dbReference>
<evidence type="ECO:0000256" key="8">
    <source>
        <dbReference type="SAM" id="Phobius"/>
    </source>
</evidence>